<accession>A0A0C2WJS2</accession>
<feature type="region of interest" description="Disordered" evidence="1">
    <location>
        <begin position="18"/>
        <end position="37"/>
    </location>
</feature>
<evidence type="ECO:0000313" key="3">
    <source>
        <dbReference type="Proteomes" id="UP000054549"/>
    </source>
</evidence>
<gene>
    <name evidence="2" type="ORF">M378DRAFT_817260</name>
</gene>
<evidence type="ECO:0000313" key="2">
    <source>
        <dbReference type="EMBL" id="KIL61807.1"/>
    </source>
</evidence>
<protein>
    <submittedName>
        <fullName evidence="2">Uncharacterized protein</fullName>
    </submittedName>
</protein>
<dbReference type="EMBL" id="KN818279">
    <property type="protein sequence ID" value="KIL61807.1"/>
    <property type="molecule type" value="Genomic_DNA"/>
</dbReference>
<proteinExistence type="predicted"/>
<feature type="compositionally biased region" description="Basic and acidic residues" evidence="1">
    <location>
        <begin position="27"/>
        <end position="37"/>
    </location>
</feature>
<dbReference type="HOGENOM" id="CLU_2739517_0_0_1"/>
<dbReference type="InParanoid" id="A0A0C2WJS2"/>
<keyword evidence="3" id="KW-1185">Reference proteome</keyword>
<dbReference type="AlphaFoldDB" id="A0A0C2WJS2"/>
<reference evidence="2 3" key="1">
    <citation type="submission" date="2014-04" db="EMBL/GenBank/DDBJ databases">
        <title>Evolutionary Origins and Diversification of the Mycorrhizal Mutualists.</title>
        <authorList>
            <consortium name="DOE Joint Genome Institute"/>
            <consortium name="Mycorrhizal Genomics Consortium"/>
            <person name="Kohler A."/>
            <person name="Kuo A."/>
            <person name="Nagy L.G."/>
            <person name="Floudas D."/>
            <person name="Copeland A."/>
            <person name="Barry K.W."/>
            <person name="Cichocki N."/>
            <person name="Veneault-Fourrey C."/>
            <person name="LaButti K."/>
            <person name="Lindquist E.A."/>
            <person name="Lipzen A."/>
            <person name="Lundell T."/>
            <person name="Morin E."/>
            <person name="Murat C."/>
            <person name="Riley R."/>
            <person name="Ohm R."/>
            <person name="Sun H."/>
            <person name="Tunlid A."/>
            <person name="Henrissat B."/>
            <person name="Grigoriev I.V."/>
            <person name="Hibbett D.S."/>
            <person name="Martin F."/>
        </authorList>
    </citation>
    <scope>NUCLEOTIDE SEQUENCE [LARGE SCALE GENOMIC DNA]</scope>
    <source>
        <strain evidence="2 3">Koide BX008</strain>
    </source>
</reference>
<organism evidence="2 3">
    <name type="scientific">Amanita muscaria (strain Koide BX008)</name>
    <dbReference type="NCBI Taxonomy" id="946122"/>
    <lineage>
        <taxon>Eukaryota</taxon>
        <taxon>Fungi</taxon>
        <taxon>Dikarya</taxon>
        <taxon>Basidiomycota</taxon>
        <taxon>Agaricomycotina</taxon>
        <taxon>Agaricomycetes</taxon>
        <taxon>Agaricomycetidae</taxon>
        <taxon>Agaricales</taxon>
        <taxon>Pluteineae</taxon>
        <taxon>Amanitaceae</taxon>
        <taxon>Amanita</taxon>
    </lineage>
</organism>
<name>A0A0C2WJS2_AMAMK</name>
<sequence length="71" mass="8165">MKHHSHVRVFNVFGRKIDAQVPSNRENPSKSHREKEGQHIKVILAPVNTWQNEQRGRTVSVTTLLGWVARA</sequence>
<evidence type="ECO:0000256" key="1">
    <source>
        <dbReference type="SAM" id="MobiDB-lite"/>
    </source>
</evidence>
<dbReference type="Proteomes" id="UP000054549">
    <property type="component" value="Unassembled WGS sequence"/>
</dbReference>